<reference evidence="1 2" key="1">
    <citation type="submission" date="2019-03" db="EMBL/GenBank/DDBJ databases">
        <title>Genome sequence of Sphingomonas sp. 17J27-24.</title>
        <authorList>
            <person name="Kim M."/>
            <person name="Maeng S."/>
            <person name="Sathiyaraj S."/>
        </authorList>
    </citation>
    <scope>NUCLEOTIDE SEQUENCE [LARGE SCALE GENOMIC DNA]</scope>
    <source>
        <strain evidence="1 2">17J27-24</strain>
    </source>
</reference>
<evidence type="ECO:0000313" key="2">
    <source>
        <dbReference type="Proteomes" id="UP000298213"/>
    </source>
</evidence>
<proteinExistence type="predicted"/>
<dbReference type="AlphaFoldDB" id="A0A4Y8ZV78"/>
<dbReference type="EMBL" id="SPDV01000003">
    <property type="protein sequence ID" value="TFI59814.1"/>
    <property type="molecule type" value="Genomic_DNA"/>
</dbReference>
<accession>A0A4Y8ZV78</accession>
<protein>
    <recommendedName>
        <fullName evidence="3">Flagellar protein FlgN</fullName>
    </recommendedName>
</protein>
<organism evidence="1 2">
    <name type="scientific">Sphingomonas parva</name>
    <dbReference type="NCBI Taxonomy" id="2555898"/>
    <lineage>
        <taxon>Bacteria</taxon>
        <taxon>Pseudomonadati</taxon>
        <taxon>Pseudomonadota</taxon>
        <taxon>Alphaproteobacteria</taxon>
        <taxon>Sphingomonadales</taxon>
        <taxon>Sphingomonadaceae</taxon>
        <taxon>Sphingomonas</taxon>
    </lineage>
</organism>
<keyword evidence="2" id="KW-1185">Reference proteome</keyword>
<dbReference type="Proteomes" id="UP000298213">
    <property type="component" value="Unassembled WGS sequence"/>
</dbReference>
<evidence type="ECO:0000313" key="1">
    <source>
        <dbReference type="EMBL" id="TFI59814.1"/>
    </source>
</evidence>
<sequence>MLKNRLRAAELVAQDFLKLENAADEAATLAATCMTTMLQQRAEANLPVATGVEALQLIADAAQDLVKARQRIVEAHGALVSVRSGIGLRAYRDESECPDMAGSAMNPTRLAVVA</sequence>
<comment type="caution">
    <text evidence="1">The sequence shown here is derived from an EMBL/GenBank/DDBJ whole genome shotgun (WGS) entry which is preliminary data.</text>
</comment>
<dbReference type="RefSeq" id="WP_135083561.1">
    <property type="nucleotide sequence ID" value="NZ_SPDV01000003.1"/>
</dbReference>
<dbReference type="OrthoDB" id="7206433at2"/>
<name>A0A4Y8ZV78_9SPHN</name>
<evidence type="ECO:0008006" key="3">
    <source>
        <dbReference type="Google" id="ProtNLM"/>
    </source>
</evidence>
<gene>
    <name evidence="1" type="ORF">E2493_02980</name>
</gene>